<evidence type="ECO:0000256" key="1">
    <source>
        <dbReference type="ARBA" id="ARBA00002607"/>
    </source>
</evidence>
<dbReference type="InterPro" id="IPR011284">
    <property type="entry name" value="3oxo_ACP_reduc"/>
</dbReference>
<dbReference type="OrthoDB" id="9803333at2"/>
<evidence type="ECO:0000256" key="6">
    <source>
        <dbReference type="ARBA" id="ARBA00022832"/>
    </source>
</evidence>
<evidence type="ECO:0000256" key="8">
    <source>
        <dbReference type="ARBA" id="ARBA00023002"/>
    </source>
</evidence>
<dbReference type="SUPFAM" id="SSF51735">
    <property type="entry name" value="NAD(P)-binding Rossmann-fold domains"/>
    <property type="match status" value="1"/>
</dbReference>
<evidence type="ECO:0000256" key="13">
    <source>
        <dbReference type="PIRSR" id="PIRSR611284-2"/>
    </source>
</evidence>
<comment type="subunit">
    <text evidence="4 14">Homotetramer.</text>
</comment>
<evidence type="ECO:0000256" key="10">
    <source>
        <dbReference type="ARBA" id="ARBA00023160"/>
    </source>
</evidence>
<dbReference type="RefSeq" id="WP_066199921.1">
    <property type="nucleotide sequence ID" value="NZ_CBCSAS010000015.1"/>
</dbReference>
<organism evidence="16 17">
    <name type="scientific">Hydrogenibacillus schlegelii</name>
    <name type="common">Bacillus schlegelii</name>
    <dbReference type="NCBI Taxonomy" id="1484"/>
    <lineage>
        <taxon>Bacteria</taxon>
        <taxon>Bacillati</taxon>
        <taxon>Bacillota</taxon>
        <taxon>Bacilli</taxon>
        <taxon>Bacillales</taxon>
        <taxon>Bacillales Family X. Incertae Sedis</taxon>
        <taxon>Hydrogenibacillus</taxon>
    </lineage>
</organism>
<dbReference type="GO" id="GO:0004316">
    <property type="term" value="F:3-oxoacyl-[acyl-carrier-protein] reductase (NADPH) activity"/>
    <property type="evidence" value="ECO:0007669"/>
    <property type="project" value="UniProtKB-UniRule"/>
</dbReference>
<evidence type="ECO:0000256" key="2">
    <source>
        <dbReference type="ARBA" id="ARBA00005194"/>
    </source>
</evidence>
<dbReference type="GO" id="GO:0051287">
    <property type="term" value="F:NAD binding"/>
    <property type="evidence" value="ECO:0007669"/>
    <property type="project" value="UniProtKB-UniRule"/>
</dbReference>
<dbReference type="Gene3D" id="3.40.50.720">
    <property type="entry name" value="NAD(P)-binding Rossmann-like Domain"/>
    <property type="match status" value="1"/>
</dbReference>
<evidence type="ECO:0000256" key="3">
    <source>
        <dbReference type="ARBA" id="ARBA00006484"/>
    </source>
</evidence>
<dbReference type="AlphaFoldDB" id="A0A132NC01"/>
<accession>A0A132NC01</accession>
<dbReference type="SMART" id="SM00822">
    <property type="entry name" value="PKS_KR"/>
    <property type="match status" value="1"/>
</dbReference>
<dbReference type="InterPro" id="IPR036291">
    <property type="entry name" value="NAD(P)-bd_dom_sf"/>
</dbReference>
<comment type="pathway">
    <text evidence="2 14">Lipid metabolism; fatty acid biosynthesis.</text>
</comment>
<comment type="function">
    <text evidence="1 14">Catalyzes the NADPH-dependent reduction of beta-ketoacyl-ACP substrates to beta-hydroxyacyl-ACP products, the first reductive step in the elongation cycle of fatty acid biosynthesis.</text>
</comment>
<dbReference type="NCBIfam" id="NF005559">
    <property type="entry name" value="PRK07231.1"/>
    <property type="match status" value="1"/>
</dbReference>
<dbReference type="STRING" id="1484.SA87_09040"/>
<feature type="active site" description="Proton acceptor" evidence="12">
    <location>
        <position position="163"/>
    </location>
</feature>
<dbReference type="Proteomes" id="UP000243024">
    <property type="component" value="Unassembled WGS sequence"/>
</dbReference>
<name>A0A132NC01_HYDSH</name>
<evidence type="ECO:0000256" key="7">
    <source>
        <dbReference type="ARBA" id="ARBA00022857"/>
    </source>
</evidence>
<evidence type="ECO:0000256" key="14">
    <source>
        <dbReference type="RuleBase" id="RU366074"/>
    </source>
</evidence>
<keyword evidence="8 14" id="KW-0560">Oxidoreductase</keyword>
<feature type="domain" description="Ketoreductase" evidence="15">
    <location>
        <begin position="14"/>
        <end position="194"/>
    </location>
</feature>
<keyword evidence="5 14" id="KW-0444">Lipid biosynthesis</keyword>
<dbReference type="PRINTS" id="PR00081">
    <property type="entry name" value="GDHRDH"/>
</dbReference>
<protein>
    <recommendedName>
        <fullName evidence="14">3-oxoacyl-[acyl-carrier-protein] reductase</fullName>
        <ecNumber evidence="14">1.1.1.100</ecNumber>
    </recommendedName>
</protein>
<feature type="binding site" evidence="13">
    <location>
        <begin position="163"/>
        <end position="167"/>
    </location>
    <ligand>
        <name>NADP(+)</name>
        <dbReference type="ChEBI" id="CHEBI:58349"/>
    </ligand>
</feature>
<evidence type="ECO:0000313" key="17">
    <source>
        <dbReference type="Proteomes" id="UP000243024"/>
    </source>
</evidence>
<comment type="catalytic activity">
    <reaction evidence="11 14">
        <text>a (3R)-hydroxyacyl-[ACP] + NADP(+) = a 3-oxoacyl-[ACP] + NADPH + H(+)</text>
        <dbReference type="Rhea" id="RHEA:17397"/>
        <dbReference type="Rhea" id="RHEA-COMP:9916"/>
        <dbReference type="Rhea" id="RHEA-COMP:9945"/>
        <dbReference type="ChEBI" id="CHEBI:15378"/>
        <dbReference type="ChEBI" id="CHEBI:57783"/>
        <dbReference type="ChEBI" id="CHEBI:58349"/>
        <dbReference type="ChEBI" id="CHEBI:78776"/>
        <dbReference type="ChEBI" id="CHEBI:78827"/>
        <dbReference type="EC" id="1.1.1.100"/>
    </reaction>
</comment>
<dbReference type="FunFam" id="3.40.50.720:FF:000037">
    <property type="entry name" value="3-oxoacyl-[acyl-carrier-protein] reductase FabG"/>
    <property type="match status" value="1"/>
</dbReference>
<dbReference type="InterPro" id="IPR020904">
    <property type="entry name" value="Sc_DH/Rdtase_CS"/>
</dbReference>
<dbReference type="InterPro" id="IPR057326">
    <property type="entry name" value="KR_dom"/>
</dbReference>
<evidence type="ECO:0000256" key="5">
    <source>
        <dbReference type="ARBA" id="ARBA00022516"/>
    </source>
</evidence>
<dbReference type="Pfam" id="PF13561">
    <property type="entry name" value="adh_short_C2"/>
    <property type="match status" value="1"/>
</dbReference>
<evidence type="ECO:0000256" key="9">
    <source>
        <dbReference type="ARBA" id="ARBA00023098"/>
    </source>
</evidence>
<comment type="similarity">
    <text evidence="3 14">Belongs to the short-chain dehydrogenases/reductases (SDR) family.</text>
</comment>
<dbReference type="NCBIfam" id="NF009466">
    <property type="entry name" value="PRK12826.1-2"/>
    <property type="match status" value="1"/>
</dbReference>
<keyword evidence="10 14" id="KW-0275">Fatty acid biosynthesis</keyword>
<evidence type="ECO:0000259" key="15">
    <source>
        <dbReference type="SMART" id="SM00822"/>
    </source>
</evidence>
<proteinExistence type="inferred from homology"/>
<dbReference type="UniPathway" id="UPA00094"/>
<evidence type="ECO:0000313" key="16">
    <source>
        <dbReference type="EMBL" id="OAR04665.1"/>
    </source>
</evidence>
<dbReference type="EMBL" id="JXBB01000012">
    <property type="protein sequence ID" value="OAR04665.1"/>
    <property type="molecule type" value="Genomic_DNA"/>
</dbReference>
<evidence type="ECO:0000256" key="11">
    <source>
        <dbReference type="ARBA" id="ARBA00048508"/>
    </source>
</evidence>
<evidence type="ECO:0000256" key="4">
    <source>
        <dbReference type="ARBA" id="ARBA00011881"/>
    </source>
</evidence>
<feature type="binding site" evidence="13">
    <location>
        <position position="98"/>
    </location>
    <ligand>
        <name>NADP(+)</name>
        <dbReference type="ChEBI" id="CHEBI:58349"/>
    </ligand>
</feature>
<sequence>MNRADGPREAGGRRVALVSGASRGIGRAVALGLAEDGFDLVLGYAKNADLAEAVAREAEARGVRAVPIALDVRDPKAAEAAVEAALEAFGRLDVLVNNAGITRDQLLVRMKADDWDEVLRTNLTGAFYLTKAAARPMMRARYGRIVNIASVVARLGNVGQANYVAAKAGLIGLTKAAALELASRGITVNAVAPGFITTDMTEALPEAVKAELIRRIPLGVFGAPEDVAHAVRFLVSEGARYITGQVLGVDGGMNMPS</sequence>
<keyword evidence="17" id="KW-1185">Reference proteome</keyword>
<feature type="binding site" evidence="13">
    <location>
        <begin position="20"/>
        <end position="23"/>
    </location>
    <ligand>
        <name>NADP(+)</name>
        <dbReference type="ChEBI" id="CHEBI:58349"/>
    </ligand>
</feature>
<dbReference type="PANTHER" id="PTHR42879">
    <property type="entry name" value="3-OXOACYL-(ACYL-CARRIER-PROTEIN) REDUCTASE"/>
    <property type="match status" value="1"/>
</dbReference>
<gene>
    <name evidence="16" type="ORF">SA87_09040</name>
</gene>
<keyword evidence="7 13" id="KW-0521">NADP</keyword>
<dbReference type="NCBIfam" id="TIGR01830">
    <property type="entry name" value="3oxo_ACP_reduc"/>
    <property type="match status" value="1"/>
</dbReference>
<dbReference type="EC" id="1.1.1.100" evidence="14"/>
<keyword evidence="9 14" id="KW-0443">Lipid metabolism</keyword>
<dbReference type="InterPro" id="IPR050259">
    <property type="entry name" value="SDR"/>
</dbReference>
<evidence type="ECO:0000256" key="12">
    <source>
        <dbReference type="PIRSR" id="PIRSR611284-1"/>
    </source>
</evidence>
<feature type="binding site" evidence="13">
    <location>
        <position position="196"/>
    </location>
    <ligand>
        <name>NADP(+)</name>
        <dbReference type="ChEBI" id="CHEBI:58349"/>
    </ligand>
</feature>
<dbReference type="CDD" id="cd05333">
    <property type="entry name" value="BKR_SDR_c"/>
    <property type="match status" value="1"/>
</dbReference>
<comment type="caution">
    <text evidence="16">The sequence shown here is derived from an EMBL/GenBank/DDBJ whole genome shotgun (WGS) entry which is preliminary data.</text>
</comment>
<dbReference type="PANTHER" id="PTHR42879:SF2">
    <property type="entry name" value="3-OXOACYL-[ACYL-CARRIER-PROTEIN] REDUCTASE FABG"/>
    <property type="match status" value="1"/>
</dbReference>
<dbReference type="InterPro" id="IPR002347">
    <property type="entry name" value="SDR_fam"/>
</dbReference>
<dbReference type="PROSITE" id="PS00061">
    <property type="entry name" value="ADH_SHORT"/>
    <property type="match status" value="1"/>
</dbReference>
<reference evidence="16 17" key="1">
    <citation type="submission" date="2015-09" db="EMBL/GenBank/DDBJ databases">
        <title>Draft genome sequence of Hydrogenibacillus schlegelii DSM 2000.</title>
        <authorList>
            <person name="Hemp J."/>
        </authorList>
    </citation>
    <scope>NUCLEOTIDE SEQUENCE [LARGE SCALE GENOMIC DNA]</scope>
    <source>
        <strain evidence="16 17">MA 48</strain>
    </source>
</reference>
<keyword evidence="6 14" id="KW-0276">Fatty acid metabolism</keyword>
<dbReference type="GO" id="GO:0006633">
    <property type="term" value="P:fatty acid biosynthetic process"/>
    <property type="evidence" value="ECO:0007669"/>
    <property type="project" value="UniProtKB-UniPathway"/>
</dbReference>
<dbReference type="PRINTS" id="PR00080">
    <property type="entry name" value="SDRFAMILY"/>
</dbReference>